<dbReference type="AlphaFoldDB" id="A0A517LVP4"/>
<dbReference type="InterPro" id="IPR002716">
    <property type="entry name" value="PIN_dom"/>
</dbReference>
<dbReference type="PANTHER" id="PTHR36173">
    <property type="entry name" value="RIBONUCLEASE VAPC16-RELATED"/>
    <property type="match status" value="1"/>
</dbReference>
<evidence type="ECO:0000313" key="3">
    <source>
        <dbReference type="Proteomes" id="UP000319557"/>
    </source>
</evidence>
<dbReference type="Pfam" id="PF01850">
    <property type="entry name" value="PIN"/>
    <property type="match status" value="1"/>
</dbReference>
<dbReference type="InterPro" id="IPR052919">
    <property type="entry name" value="TA_system_RNase"/>
</dbReference>
<sequence length="128" mass="14469">MNILLDTHALLWFVGADTKLSVVAKSEIESPNNRKWVSVASCWEISIKVGLGKLRLADPVDDFLKSELATNHFSLLPIELRHVTFVSTMAQHHRDPFDRLLVAQSLLENHGFVSGDQKMDAYGVNRIW</sequence>
<dbReference type="Proteomes" id="UP000319557">
    <property type="component" value="Chromosome"/>
</dbReference>
<feature type="domain" description="PIN" evidence="1">
    <location>
        <begin position="3"/>
        <end position="122"/>
    </location>
</feature>
<accession>A0A517LVP4</accession>
<dbReference type="SUPFAM" id="SSF88723">
    <property type="entry name" value="PIN domain-like"/>
    <property type="match status" value="1"/>
</dbReference>
<dbReference type="EMBL" id="CP036261">
    <property type="protein sequence ID" value="QDS86678.1"/>
    <property type="molecule type" value="Genomic_DNA"/>
</dbReference>
<name>A0A517LVP4_9BACT</name>
<dbReference type="InterPro" id="IPR041705">
    <property type="entry name" value="PIN_Sll0205"/>
</dbReference>
<dbReference type="RefSeq" id="WP_145342577.1">
    <property type="nucleotide sequence ID" value="NZ_CP036261.1"/>
</dbReference>
<dbReference type="KEGG" id="ruv:EC9_08510"/>
<dbReference type="OrthoDB" id="9798990at2"/>
<dbReference type="PANTHER" id="PTHR36173:SF2">
    <property type="entry name" value="RIBONUCLEASE VAPC16"/>
    <property type="match status" value="1"/>
</dbReference>
<reference evidence="2 3" key="1">
    <citation type="submission" date="2019-02" db="EMBL/GenBank/DDBJ databases">
        <title>Deep-cultivation of Planctomycetes and their phenomic and genomic characterization uncovers novel biology.</title>
        <authorList>
            <person name="Wiegand S."/>
            <person name="Jogler M."/>
            <person name="Boedeker C."/>
            <person name="Pinto D."/>
            <person name="Vollmers J."/>
            <person name="Rivas-Marin E."/>
            <person name="Kohn T."/>
            <person name="Peeters S.H."/>
            <person name="Heuer A."/>
            <person name="Rast P."/>
            <person name="Oberbeckmann S."/>
            <person name="Bunk B."/>
            <person name="Jeske O."/>
            <person name="Meyerdierks A."/>
            <person name="Storesund J.E."/>
            <person name="Kallscheuer N."/>
            <person name="Luecker S."/>
            <person name="Lage O.M."/>
            <person name="Pohl T."/>
            <person name="Merkel B.J."/>
            <person name="Hornburger P."/>
            <person name="Mueller R.-W."/>
            <person name="Bruemmer F."/>
            <person name="Labrenz M."/>
            <person name="Spormann A.M."/>
            <person name="Op den Camp H."/>
            <person name="Overmann J."/>
            <person name="Amann R."/>
            <person name="Jetten M.S.M."/>
            <person name="Mascher T."/>
            <person name="Medema M.H."/>
            <person name="Devos D.P."/>
            <person name="Kaster A.-K."/>
            <person name="Ovreas L."/>
            <person name="Rohde M."/>
            <person name="Galperin M.Y."/>
            <person name="Jogler C."/>
        </authorList>
    </citation>
    <scope>NUCLEOTIDE SEQUENCE [LARGE SCALE GENOMIC DNA]</scope>
    <source>
        <strain evidence="2 3">EC9</strain>
    </source>
</reference>
<evidence type="ECO:0000313" key="2">
    <source>
        <dbReference type="EMBL" id="QDS86678.1"/>
    </source>
</evidence>
<dbReference type="InterPro" id="IPR029060">
    <property type="entry name" value="PIN-like_dom_sf"/>
</dbReference>
<proteinExistence type="predicted"/>
<gene>
    <name evidence="2" type="ORF">EC9_08510</name>
</gene>
<evidence type="ECO:0000259" key="1">
    <source>
        <dbReference type="Pfam" id="PF01850"/>
    </source>
</evidence>
<keyword evidence="3" id="KW-1185">Reference proteome</keyword>
<dbReference type="CDD" id="cd09872">
    <property type="entry name" value="PIN_Sll0205-like"/>
    <property type="match status" value="1"/>
</dbReference>
<organism evidence="2 3">
    <name type="scientific">Rosistilla ulvae</name>
    <dbReference type="NCBI Taxonomy" id="1930277"/>
    <lineage>
        <taxon>Bacteria</taxon>
        <taxon>Pseudomonadati</taxon>
        <taxon>Planctomycetota</taxon>
        <taxon>Planctomycetia</taxon>
        <taxon>Pirellulales</taxon>
        <taxon>Pirellulaceae</taxon>
        <taxon>Rosistilla</taxon>
    </lineage>
</organism>
<protein>
    <recommendedName>
        <fullName evidence="1">PIN domain-containing protein</fullName>
    </recommendedName>
</protein>